<feature type="binding site" evidence="6">
    <location>
        <begin position="129"/>
        <end position="130"/>
    </location>
    <ligand>
        <name>S-adenosyl-L-methionine</name>
        <dbReference type="ChEBI" id="CHEBI:59789"/>
    </ligand>
</feature>
<evidence type="ECO:0000313" key="8">
    <source>
        <dbReference type="Proteomes" id="UP000095563"/>
    </source>
</evidence>
<evidence type="ECO:0000256" key="2">
    <source>
        <dbReference type="ARBA" id="ARBA00022552"/>
    </source>
</evidence>
<evidence type="ECO:0000256" key="4">
    <source>
        <dbReference type="ARBA" id="ARBA00022679"/>
    </source>
</evidence>
<name>A0A0F3FQH0_9CLOT</name>
<dbReference type="Gene3D" id="3.40.50.150">
    <property type="entry name" value="Vaccinia Virus protein VP39"/>
    <property type="match status" value="1"/>
</dbReference>
<dbReference type="EMBL" id="CZBO01000011">
    <property type="protein sequence ID" value="CUQ32709.1"/>
    <property type="molecule type" value="Genomic_DNA"/>
</dbReference>
<reference evidence="7 8" key="1">
    <citation type="submission" date="2015-09" db="EMBL/GenBank/DDBJ databases">
        <authorList>
            <consortium name="Pathogen Informatics"/>
        </authorList>
    </citation>
    <scope>NUCLEOTIDE SEQUENCE [LARGE SCALE GENOMIC DNA]</scope>
    <source>
        <strain evidence="7 8">2789STDY5834956</strain>
    </source>
</reference>
<proteinExistence type="inferred from homology"/>
<dbReference type="PIRSF" id="PIRSF003078">
    <property type="entry name" value="GidB"/>
    <property type="match status" value="1"/>
</dbReference>
<dbReference type="PANTHER" id="PTHR31760:SF0">
    <property type="entry name" value="S-ADENOSYL-L-METHIONINE-DEPENDENT METHYLTRANSFERASES SUPERFAMILY PROTEIN"/>
    <property type="match status" value="1"/>
</dbReference>
<gene>
    <name evidence="7" type="primary">gidB</name>
    <name evidence="6" type="synonym">rsmG</name>
    <name evidence="7" type="ORF">ERS852568_02879</name>
</gene>
<dbReference type="SUPFAM" id="SSF53335">
    <property type="entry name" value="S-adenosyl-L-methionine-dependent methyltransferases"/>
    <property type="match status" value="1"/>
</dbReference>
<dbReference type="EC" id="2.1.1.-" evidence="6"/>
<keyword evidence="2 6" id="KW-0698">rRNA processing</keyword>
<keyword evidence="5 6" id="KW-0949">S-adenosyl-L-methionine</keyword>
<dbReference type="RefSeq" id="WP_045725267.1">
    <property type="nucleotide sequence ID" value="NZ_CAUWNJ010000022.1"/>
</dbReference>
<dbReference type="AlphaFoldDB" id="A0A0F3FQH0"/>
<comment type="similarity">
    <text evidence="6">Belongs to the methyltransferase superfamily. RNA methyltransferase RsmG family.</text>
</comment>
<dbReference type="CDD" id="cd02440">
    <property type="entry name" value="AdoMet_MTases"/>
    <property type="match status" value="1"/>
</dbReference>
<feature type="binding site" evidence="6">
    <location>
        <position position="78"/>
    </location>
    <ligand>
        <name>S-adenosyl-L-methionine</name>
        <dbReference type="ChEBI" id="CHEBI:59789"/>
    </ligand>
</feature>
<protein>
    <recommendedName>
        <fullName evidence="6">Ribosomal RNA small subunit methyltransferase G</fullName>
        <ecNumber evidence="6">2.1.1.-</ecNumber>
    </recommendedName>
    <alternativeName>
        <fullName evidence="6">16S rRNA 7-methylguanosine methyltransferase</fullName>
        <shortName evidence="6">16S rRNA m7G methyltransferase</shortName>
    </alternativeName>
</protein>
<keyword evidence="1 6" id="KW-0963">Cytoplasm</keyword>
<feature type="binding site" evidence="6">
    <location>
        <position position="83"/>
    </location>
    <ligand>
        <name>S-adenosyl-L-methionine</name>
        <dbReference type="ChEBI" id="CHEBI:59789"/>
    </ligand>
</feature>
<dbReference type="Proteomes" id="UP000095563">
    <property type="component" value="Unassembled WGS sequence"/>
</dbReference>
<dbReference type="GO" id="GO:0070043">
    <property type="term" value="F:rRNA (guanine-N7-)-methyltransferase activity"/>
    <property type="evidence" value="ECO:0007669"/>
    <property type="project" value="UniProtKB-UniRule"/>
</dbReference>
<evidence type="ECO:0000256" key="1">
    <source>
        <dbReference type="ARBA" id="ARBA00022490"/>
    </source>
</evidence>
<evidence type="ECO:0000256" key="3">
    <source>
        <dbReference type="ARBA" id="ARBA00022603"/>
    </source>
</evidence>
<evidence type="ECO:0000256" key="5">
    <source>
        <dbReference type="ARBA" id="ARBA00022691"/>
    </source>
</evidence>
<dbReference type="InterPro" id="IPR003682">
    <property type="entry name" value="rRNA_ssu_MeTfrase_G"/>
</dbReference>
<dbReference type="FunFam" id="3.40.50.150:FF:000041">
    <property type="entry name" value="Ribosomal RNA small subunit methyltransferase G"/>
    <property type="match status" value="1"/>
</dbReference>
<dbReference type="PANTHER" id="PTHR31760">
    <property type="entry name" value="S-ADENOSYL-L-METHIONINE-DEPENDENT METHYLTRANSFERASES SUPERFAMILY PROTEIN"/>
    <property type="match status" value="1"/>
</dbReference>
<dbReference type="NCBIfam" id="TIGR00138">
    <property type="entry name" value="rsmG_gidB"/>
    <property type="match status" value="1"/>
</dbReference>
<comment type="caution">
    <text evidence="6">Lacks conserved residue(s) required for the propagation of feature annotation.</text>
</comment>
<evidence type="ECO:0000313" key="7">
    <source>
        <dbReference type="EMBL" id="CUQ32709.1"/>
    </source>
</evidence>
<dbReference type="GO" id="GO:0005829">
    <property type="term" value="C:cytosol"/>
    <property type="evidence" value="ECO:0007669"/>
    <property type="project" value="TreeGrafter"/>
</dbReference>
<organism evidence="7 8">
    <name type="scientific">Clostridium baratii</name>
    <dbReference type="NCBI Taxonomy" id="1561"/>
    <lineage>
        <taxon>Bacteria</taxon>
        <taxon>Bacillati</taxon>
        <taxon>Bacillota</taxon>
        <taxon>Clostridia</taxon>
        <taxon>Eubacteriales</taxon>
        <taxon>Clostridiaceae</taxon>
        <taxon>Clostridium</taxon>
    </lineage>
</organism>
<feature type="binding site" evidence="6">
    <location>
        <position position="148"/>
    </location>
    <ligand>
        <name>S-adenosyl-L-methionine</name>
        <dbReference type="ChEBI" id="CHEBI:59789"/>
    </ligand>
</feature>
<comment type="function">
    <text evidence="6">Specifically methylates the N7 position of a guanine in 16S rRNA.</text>
</comment>
<dbReference type="InterPro" id="IPR029063">
    <property type="entry name" value="SAM-dependent_MTases_sf"/>
</dbReference>
<dbReference type="PATRIC" id="fig|1561.27.peg.222"/>
<evidence type="ECO:0000256" key="6">
    <source>
        <dbReference type="HAMAP-Rule" id="MF_00074"/>
    </source>
</evidence>
<keyword evidence="4 6" id="KW-0808">Transferase</keyword>
<dbReference type="HAMAP" id="MF_00074">
    <property type="entry name" value="16SrRNA_methyltr_G"/>
    <property type="match status" value="1"/>
</dbReference>
<sequence length="239" mass="27058">MDFYNIMKTAADEVNIEFNEDMYNKFIKYMRLVQEWNQKINLTAITEDEDFIKKHFIDCIKAFKSPELKNAKTVIDVGTGAGFPGMPIAILREDIEVTLLDSLNKRINFLDLVVRELGLKNVTTIHSRAEDGARNKNLRESFDIATSRAVANMAVLSEFCLPYVKISGYFVALKGPAIEEELENSKKALSVLGGKLLRVDETIIEDTDLNHNIVVVEKIKECPKTYPRKAGTVTKKPIK</sequence>
<accession>A0A0F3FQH0</accession>
<dbReference type="Pfam" id="PF02527">
    <property type="entry name" value="GidB"/>
    <property type="match status" value="1"/>
</dbReference>
<keyword evidence="3 6" id="KW-0489">Methyltransferase</keyword>
<comment type="subcellular location">
    <subcellularLocation>
        <location evidence="6">Cytoplasm</location>
    </subcellularLocation>
</comment>